<dbReference type="EMBL" id="JABWAD010000055">
    <property type="protein sequence ID" value="KAF6066597.1"/>
    <property type="molecule type" value="Genomic_DNA"/>
</dbReference>
<name>A0A8H6F3Q9_CANAX</name>
<evidence type="ECO:0000313" key="2">
    <source>
        <dbReference type="EMBL" id="KAF6066597.1"/>
    </source>
</evidence>
<feature type="compositionally biased region" description="Acidic residues" evidence="1">
    <location>
        <begin position="43"/>
        <end position="52"/>
    </location>
</feature>
<protein>
    <submittedName>
        <fullName evidence="2">Uncharacterized protein</fullName>
    </submittedName>
</protein>
<sequence length="321" mass="36360">MENTLRILYYLNGLTWEEFNQLDVNNLPSFLQDAKFEQRELPSEEEENEENETNNTTTTTNDDDNDQGSNQGKLSITIAQHKHNHYLFAQSNSLYLSMGKDSSISISFPNPVFTINQFSRSLNYQETNIYVNNLPIVFNNDDCTWESFWGQFGIINRPKLLNLNFIMNMKMIINQVKLDLCFKTFKMAIRAILMTNNKVVNVGHYNPIVIQSSFAIQKSNSNKDLKQQQQHNHHNNLSITNPNHMVVGSNNTICNGCSSSGSGNSGKSIVLYLSTNVALLLWLSCNSLPICQCITWSTTTTTSTTSPPTSWCCWSVVSLIP</sequence>
<gene>
    <name evidence="2" type="ORF">FOB64_004077</name>
</gene>
<evidence type="ECO:0000256" key="1">
    <source>
        <dbReference type="SAM" id="MobiDB-lite"/>
    </source>
</evidence>
<dbReference type="Proteomes" id="UP000536275">
    <property type="component" value="Unassembled WGS sequence"/>
</dbReference>
<reference evidence="2 3" key="1">
    <citation type="submission" date="2020-03" db="EMBL/GenBank/DDBJ databases">
        <title>FDA dAtabase for Regulatory Grade micrObial Sequences (FDA-ARGOS): Supporting development and validation of Infectious Disease Dx tests.</title>
        <authorList>
            <person name="Campos J."/>
            <person name="Goldberg B."/>
            <person name="Tallon L."/>
            <person name="Sadzewicz L."/>
            <person name="Vavikolanu K."/>
            <person name="Mehta A."/>
            <person name="Aluvathingal J."/>
            <person name="Nadendla S."/>
            <person name="Nandy P."/>
            <person name="Geyer C."/>
            <person name="Yan Y."/>
            <person name="Sichtig H."/>
        </authorList>
    </citation>
    <scope>NUCLEOTIDE SEQUENCE [LARGE SCALE GENOMIC DNA]</scope>
    <source>
        <strain evidence="2 3">FDAARGOS_656</strain>
    </source>
</reference>
<proteinExistence type="predicted"/>
<organism evidence="2 3">
    <name type="scientific">Candida albicans</name>
    <name type="common">Yeast</name>
    <dbReference type="NCBI Taxonomy" id="5476"/>
    <lineage>
        <taxon>Eukaryota</taxon>
        <taxon>Fungi</taxon>
        <taxon>Dikarya</taxon>
        <taxon>Ascomycota</taxon>
        <taxon>Saccharomycotina</taxon>
        <taxon>Pichiomycetes</taxon>
        <taxon>Debaryomycetaceae</taxon>
        <taxon>Candida/Lodderomyces clade</taxon>
        <taxon>Candida</taxon>
    </lineage>
</organism>
<accession>A0A8H6F3Q9</accession>
<comment type="caution">
    <text evidence="2">The sequence shown here is derived from an EMBL/GenBank/DDBJ whole genome shotgun (WGS) entry which is preliminary data.</text>
</comment>
<dbReference type="AlphaFoldDB" id="A0A8H6F3Q9"/>
<feature type="region of interest" description="Disordered" evidence="1">
    <location>
        <begin position="37"/>
        <end position="71"/>
    </location>
</feature>
<evidence type="ECO:0000313" key="3">
    <source>
        <dbReference type="Proteomes" id="UP000536275"/>
    </source>
</evidence>